<dbReference type="AlphaFoldDB" id="A0A0J6FY00"/>
<keyword evidence="2" id="KW-1185">Reference proteome</keyword>
<sequence length="614" mass="72323">MTYSLDSIAHLDHSKAFAQLNSKFNSFNPLKVLRIEQFEIRHSNVLAWLLDPSENHNLGDFFVKKVLSRIFTRAENEERILDESIDYVNYHFASYSDLEVFREVRTTTGRYIDLVAKSDDQKTVFIIENKFHAGESEGQLDDYLSYISTLYEEKGYTIIPIFLTLNNVAPSHAKYWVLDYSDLLDIIQVQLTLNRESIADRVYDFLTYYVSILKEELVEDSEAVRLALDVYKTNQHAIDLLYATHHDELRKHHRYNELFRQIDSIEDETRTTLKRIYVKQKQTIDYVYRIGSNVLRQAFLTFAKNEDFPEEAYQADSRLPSFILPDWVEFKEIIGEPTFSYWLGHGLVVWYERTWDERLKLTIEVGPLPFEKRLSFIHALEAQEIRINPKAKIEGSKFTRIHTQKVDITDWANKEDVLDGIEYLYQTNETMNTFKKIALAVEAIQSQEIKANDVKEVSQRNNSVSIPEQAFEQFVAIHKLHSENYRFTHRNSSFVTQTIRELEKTYGLPVENWWLNSVFIFWFERLKDDRLKLVLELGPIQPDLRLAVIEELEANGMTIHPRSKLPTAKYTRVFSKARVVQDWENVDEVLTVMEYLYNQEGNQRVLEILEKISI</sequence>
<gene>
    <name evidence="1" type="ORF">AB986_08320</name>
</gene>
<evidence type="ECO:0008006" key="3">
    <source>
        <dbReference type="Google" id="ProtNLM"/>
    </source>
</evidence>
<evidence type="ECO:0000313" key="1">
    <source>
        <dbReference type="EMBL" id="KMM39217.1"/>
    </source>
</evidence>
<dbReference type="EMBL" id="LELK01000001">
    <property type="protein sequence ID" value="KMM39217.1"/>
    <property type="molecule type" value="Genomic_DNA"/>
</dbReference>
<comment type="caution">
    <text evidence="1">The sequence shown here is derived from an EMBL/GenBank/DDBJ whole genome shotgun (WGS) entry which is preliminary data.</text>
</comment>
<proteinExistence type="predicted"/>
<dbReference type="Pfam" id="PF14281">
    <property type="entry name" value="PDDEXK_4"/>
    <property type="match status" value="1"/>
</dbReference>
<dbReference type="RefSeq" id="WP_048310387.1">
    <property type="nucleotide sequence ID" value="NZ_CP119526.1"/>
</dbReference>
<accession>A0A0J6FY00</accession>
<evidence type="ECO:0000313" key="2">
    <source>
        <dbReference type="Proteomes" id="UP000035996"/>
    </source>
</evidence>
<organism evidence="1 2">
    <name type="scientific">Guptibacillus hwajinpoensis</name>
    <dbReference type="NCBI Taxonomy" id="208199"/>
    <lineage>
        <taxon>Bacteria</taxon>
        <taxon>Bacillati</taxon>
        <taxon>Bacillota</taxon>
        <taxon>Bacilli</taxon>
        <taxon>Bacillales</taxon>
        <taxon>Guptibacillaceae</taxon>
        <taxon>Guptibacillus</taxon>
    </lineage>
</organism>
<dbReference type="OrthoDB" id="1453311at2"/>
<name>A0A0J6FY00_9BACL</name>
<dbReference type="Proteomes" id="UP000035996">
    <property type="component" value="Unassembled WGS sequence"/>
</dbReference>
<protein>
    <recommendedName>
        <fullName evidence="3">PD-(D/E)XK nuclease superfamily protein</fullName>
    </recommendedName>
</protein>
<dbReference type="STRING" id="157733.AB986_08320"/>
<reference evidence="1" key="1">
    <citation type="submission" date="2015-06" db="EMBL/GenBank/DDBJ databases">
        <authorList>
            <person name="Liu B."/>
            <person name="Wang J."/>
            <person name="Zhu Y."/>
            <person name="Liu G."/>
            <person name="Chen Q."/>
            <person name="Zheng C."/>
            <person name="Che J."/>
            <person name="Ge C."/>
            <person name="Shi H."/>
            <person name="Pan Z."/>
            <person name="Liu X."/>
        </authorList>
    </citation>
    <scope>NUCLEOTIDE SEQUENCE [LARGE SCALE GENOMIC DNA]</scope>
    <source>
        <strain evidence="1">DSM 16346</strain>
    </source>
</reference>
<dbReference type="InterPro" id="IPR029470">
    <property type="entry name" value="PDDEXK_4"/>
</dbReference>